<gene>
    <name evidence="1" type="ORF">UFOPK3914_00904</name>
</gene>
<proteinExistence type="predicted"/>
<sequence length="81" mass="8835">MALSIKSERADRMARELAEITGESITEAVTEAIRAKLEGERLARFPRRSALDLAAEFRSLAVLDARTADEIVGYDADGLPS</sequence>
<dbReference type="AlphaFoldDB" id="A0A6J7MFM7"/>
<reference evidence="1" key="1">
    <citation type="submission" date="2020-05" db="EMBL/GenBank/DDBJ databases">
        <authorList>
            <person name="Chiriac C."/>
            <person name="Salcher M."/>
            <person name="Ghai R."/>
            <person name="Kavagutti S V."/>
        </authorList>
    </citation>
    <scope>NUCLEOTIDE SEQUENCE</scope>
</reference>
<protein>
    <submittedName>
        <fullName evidence="1">Unannotated protein</fullName>
    </submittedName>
</protein>
<dbReference type="InterPro" id="IPR011660">
    <property type="entry name" value="VapB-like"/>
</dbReference>
<dbReference type="EMBL" id="CAFBOG010000069">
    <property type="protein sequence ID" value="CAB4978788.1"/>
    <property type="molecule type" value="Genomic_DNA"/>
</dbReference>
<name>A0A6J7MFM7_9ZZZZ</name>
<accession>A0A6J7MFM7</accession>
<organism evidence="1">
    <name type="scientific">freshwater metagenome</name>
    <dbReference type="NCBI Taxonomy" id="449393"/>
    <lineage>
        <taxon>unclassified sequences</taxon>
        <taxon>metagenomes</taxon>
        <taxon>ecological metagenomes</taxon>
    </lineage>
</organism>
<evidence type="ECO:0000313" key="1">
    <source>
        <dbReference type="EMBL" id="CAB4978788.1"/>
    </source>
</evidence>
<dbReference type="Pfam" id="PF07704">
    <property type="entry name" value="PSK_trans_fac"/>
    <property type="match status" value="1"/>
</dbReference>